<dbReference type="EMBL" id="JARKIB010000171">
    <property type="protein sequence ID" value="KAJ7728645.1"/>
    <property type="molecule type" value="Genomic_DNA"/>
</dbReference>
<protein>
    <submittedName>
        <fullName evidence="1">Uncharacterized protein</fullName>
    </submittedName>
</protein>
<accession>A0AAD7HUI4</accession>
<keyword evidence="2" id="KW-1185">Reference proteome</keyword>
<sequence length="366" mass="40369">MLRHIQSVHPRFWDDNEHAPINLSPQFALNLAISREEMIARGVLIGSSAAPLASTLRRQPRPQAPLGSHILVLPVSHFPFPQYCVRLQDSLKTLKASKFSTIQVSKPFTQTKGHKLSSHPPPASKPNVVASRSLLRQDPEIDAGPPSKYLQIPTCKSDFRQTLGLEFMGTRGHCYKVATNGYQVLAWGYQGLHMGVLDYGATPDTESAVARVFASASLPNVTALSIPDSLHGIFPAFPNLTTFACPSMFFDSPAIEPAKIHFPEALIGLRFINDDNHKTLAEDFPHLRVLAVASILQPSRVFSCFRAFKNLTELSLFDGSVTLPLGELITGGRDVLRASYARGPKLLRVWKDDSEAGSRLIHFERC</sequence>
<dbReference type="AlphaFoldDB" id="A0AAD7HUI4"/>
<name>A0AAD7HUI4_9AGAR</name>
<organism evidence="1 2">
    <name type="scientific">Mycena metata</name>
    <dbReference type="NCBI Taxonomy" id="1033252"/>
    <lineage>
        <taxon>Eukaryota</taxon>
        <taxon>Fungi</taxon>
        <taxon>Dikarya</taxon>
        <taxon>Basidiomycota</taxon>
        <taxon>Agaricomycotina</taxon>
        <taxon>Agaricomycetes</taxon>
        <taxon>Agaricomycetidae</taxon>
        <taxon>Agaricales</taxon>
        <taxon>Marasmiineae</taxon>
        <taxon>Mycenaceae</taxon>
        <taxon>Mycena</taxon>
    </lineage>
</organism>
<evidence type="ECO:0000313" key="1">
    <source>
        <dbReference type="EMBL" id="KAJ7728645.1"/>
    </source>
</evidence>
<reference evidence="1" key="1">
    <citation type="submission" date="2023-03" db="EMBL/GenBank/DDBJ databases">
        <title>Massive genome expansion in bonnet fungi (Mycena s.s.) driven by repeated elements and novel gene families across ecological guilds.</title>
        <authorList>
            <consortium name="Lawrence Berkeley National Laboratory"/>
            <person name="Harder C.B."/>
            <person name="Miyauchi S."/>
            <person name="Viragh M."/>
            <person name="Kuo A."/>
            <person name="Thoen E."/>
            <person name="Andreopoulos B."/>
            <person name="Lu D."/>
            <person name="Skrede I."/>
            <person name="Drula E."/>
            <person name="Henrissat B."/>
            <person name="Morin E."/>
            <person name="Kohler A."/>
            <person name="Barry K."/>
            <person name="LaButti K."/>
            <person name="Morin E."/>
            <person name="Salamov A."/>
            <person name="Lipzen A."/>
            <person name="Mereny Z."/>
            <person name="Hegedus B."/>
            <person name="Baldrian P."/>
            <person name="Stursova M."/>
            <person name="Weitz H."/>
            <person name="Taylor A."/>
            <person name="Grigoriev I.V."/>
            <person name="Nagy L.G."/>
            <person name="Martin F."/>
            <person name="Kauserud H."/>
        </authorList>
    </citation>
    <scope>NUCLEOTIDE SEQUENCE</scope>
    <source>
        <strain evidence="1">CBHHK182m</strain>
    </source>
</reference>
<evidence type="ECO:0000313" key="2">
    <source>
        <dbReference type="Proteomes" id="UP001215598"/>
    </source>
</evidence>
<proteinExistence type="predicted"/>
<comment type="caution">
    <text evidence="1">The sequence shown here is derived from an EMBL/GenBank/DDBJ whole genome shotgun (WGS) entry which is preliminary data.</text>
</comment>
<dbReference type="Proteomes" id="UP001215598">
    <property type="component" value="Unassembled WGS sequence"/>
</dbReference>
<gene>
    <name evidence="1" type="ORF">B0H16DRAFT_1734588</name>
</gene>